<feature type="non-terminal residue" evidence="1">
    <location>
        <position position="128"/>
    </location>
</feature>
<accession>A0A392RGR4</accession>
<evidence type="ECO:0000313" key="2">
    <source>
        <dbReference type="Proteomes" id="UP000265520"/>
    </source>
</evidence>
<sequence length="128" mass="14236">MSRLFFLRVFGWLSGDRLRETISIHTREVLSRARLYWAGGGDPFFTRGARKEEAPISVLASPAHRGSNTDGDYRSGSYLDAGYKSYSICYLGLKTSSCLSLFLMIERRGGKDARQTEGKLVASRGCSL</sequence>
<reference evidence="1 2" key="1">
    <citation type="journal article" date="2018" name="Front. Plant Sci.">
        <title>Red Clover (Trifolium pratense) and Zigzag Clover (T. medium) - A Picture of Genomic Similarities and Differences.</title>
        <authorList>
            <person name="Dluhosova J."/>
            <person name="Istvanek J."/>
            <person name="Nedelnik J."/>
            <person name="Repkova J."/>
        </authorList>
    </citation>
    <scope>NUCLEOTIDE SEQUENCE [LARGE SCALE GENOMIC DNA]</scope>
    <source>
        <strain evidence="2">cv. 10/8</strain>
        <tissue evidence="1">Leaf</tissue>
    </source>
</reference>
<dbReference type="Proteomes" id="UP000265520">
    <property type="component" value="Unassembled WGS sequence"/>
</dbReference>
<proteinExistence type="predicted"/>
<evidence type="ECO:0000313" key="1">
    <source>
        <dbReference type="EMBL" id="MCI34980.1"/>
    </source>
</evidence>
<dbReference type="EMBL" id="LXQA010218993">
    <property type="protein sequence ID" value="MCI34980.1"/>
    <property type="molecule type" value="Genomic_DNA"/>
</dbReference>
<keyword evidence="2" id="KW-1185">Reference proteome</keyword>
<dbReference type="AlphaFoldDB" id="A0A392RGR4"/>
<name>A0A392RGR4_9FABA</name>
<comment type="caution">
    <text evidence="1">The sequence shown here is derived from an EMBL/GenBank/DDBJ whole genome shotgun (WGS) entry which is preliminary data.</text>
</comment>
<protein>
    <submittedName>
        <fullName evidence="1">Uncharacterized protein</fullName>
    </submittedName>
</protein>
<organism evidence="1 2">
    <name type="scientific">Trifolium medium</name>
    <dbReference type="NCBI Taxonomy" id="97028"/>
    <lineage>
        <taxon>Eukaryota</taxon>
        <taxon>Viridiplantae</taxon>
        <taxon>Streptophyta</taxon>
        <taxon>Embryophyta</taxon>
        <taxon>Tracheophyta</taxon>
        <taxon>Spermatophyta</taxon>
        <taxon>Magnoliopsida</taxon>
        <taxon>eudicotyledons</taxon>
        <taxon>Gunneridae</taxon>
        <taxon>Pentapetalae</taxon>
        <taxon>rosids</taxon>
        <taxon>fabids</taxon>
        <taxon>Fabales</taxon>
        <taxon>Fabaceae</taxon>
        <taxon>Papilionoideae</taxon>
        <taxon>50 kb inversion clade</taxon>
        <taxon>NPAAA clade</taxon>
        <taxon>Hologalegina</taxon>
        <taxon>IRL clade</taxon>
        <taxon>Trifolieae</taxon>
        <taxon>Trifolium</taxon>
    </lineage>
</organism>